<dbReference type="PANTHER" id="PTHR30290">
    <property type="entry name" value="PERIPLASMIC BINDING COMPONENT OF ABC TRANSPORTER"/>
    <property type="match status" value="1"/>
</dbReference>
<comment type="caution">
    <text evidence="2">The sequence shown here is derived from an EMBL/GenBank/DDBJ whole genome shotgun (WGS) entry which is preliminary data.</text>
</comment>
<dbReference type="InterPro" id="IPR000914">
    <property type="entry name" value="SBP_5_dom"/>
</dbReference>
<gene>
    <name evidence="2" type="ORF">K8V35_08645</name>
</gene>
<protein>
    <submittedName>
        <fullName evidence="2">ABC transporter substrate-binding protein</fullName>
    </submittedName>
</protein>
<dbReference type="SUPFAM" id="SSF53850">
    <property type="entry name" value="Periplasmic binding protein-like II"/>
    <property type="match status" value="1"/>
</dbReference>
<proteinExistence type="predicted"/>
<dbReference type="CDD" id="cd08517">
    <property type="entry name" value="PBP2_NikA_DppA_OppA_like_13"/>
    <property type="match status" value="1"/>
</dbReference>
<dbReference type="Gene3D" id="3.10.105.10">
    <property type="entry name" value="Dipeptide-binding Protein, Domain 3"/>
    <property type="match status" value="1"/>
</dbReference>
<dbReference type="Gene3D" id="3.40.190.10">
    <property type="entry name" value="Periplasmic binding protein-like II"/>
    <property type="match status" value="1"/>
</dbReference>
<dbReference type="Pfam" id="PF00496">
    <property type="entry name" value="SBP_bac_5"/>
    <property type="match status" value="1"/>
</dbReference>
<evidence type="ECO:0000259" key="1">
    <source>
        <dbReference type="Pfam" id="PF00496"/>
    </source>
</evidence>
<dbReference type="PIRSF" id="PIRSF002741">
    <property type="entry name" value="MppA"/>
    <property type="match status" value="1"/>
</dbReference>
<reference evidence="2" key="1">
    <citation type="journal article" date="2021" name="PeerJ">
        <title>Extensive microbial diversity within the chicken gut microbiome revealed by metagenomics and culture.</title>
        <authorList>
            <person name="Gilroy R."/>
            <person name="Ravi A."/>
            <person name="Getino M."/>
            <person name="Pursley I."/>
            <person name="Horton D.L."/>
            <person name="Alikhan N.F."/>
            <person name="Baker D."/>
            <person name="Gharbi K."/>
            <person name="Hall N."/>
            <person name="Watson M."/>
            <person name="Adriaenssens E.M."/>
            <person name="Foster-Nyarko E."/>
            <person name="Jarju S."/>
            <person name="Secka A."/>
            <person name="Antonio M."/>
            <person name="Oren A."/>
            <person name="Chaudhuri R.R."/>
            <person name="La Ragione R."/>
            <person name="Hildebrand F."/>
            <person name="Pallen M.J."/>
        </authorList>
    </citation>
    <scope>NUCLEOTIDE SEQUENCE</scope>
    <source>
        <strain evidence="2">6019</strain>
    </source>
</reference>
<dbReference type="GO" id="GO:0015833">
    <property type="term" value="P:peptide transport"/>
    <property type="evidence" value="ECO:0007669"/>
    <property type="project" value="TreeGrafter"/>
</dbReference>
<sequence length="531" mass="59288">MKRVSLLGLLTVISLFLFGHNGSINVVEASEDNDSSTDEPIDGGTIVVGIGADPMGYNPNAVGDDFGYYIYQNIFNRLMKLNNNQEIIPDLAKDYELSEDGLTLTFYLEEDVKWHDGEEFSSEDVKFTFDTIMEENGQASSSLSSVNEITTPDENTVSFNLNRKDSALLGNLSWYGIFIMPKHIYEGTDWITNPANRDPIGTGPFKFVEHNSGVNITLEKNEDYWGDVPYLDRVIYSVMPDSNTAIQALNNGELDILGVGPPFSEMEGFKSNPQFKVGELIWPSRFQIAFNMEDDDFSDQRVRDAVAYGVDKDAIVEIALNNNGIVANTGMVPAYEAVLNEEDVFPNRDVEKAKELLEEAGYTADSNGMYFSTTIDVFSGEPYENIATVFRENLREVGIEVSINVMESAAWSDKVWDNKNYSISLLAGYQGPGPGGLNGRFSSDGSMNIYNYSNPELDDLLVEAAQQADMEASAPYYQEAQKLLVEDKPMLPLSEWVMVDPYQSYIEGHPTSEEAIGKTGFYEYTYIWIND</sequence>
<dbReference type="Proteomes" id="UP000763505">
    <property type="component" value="Unassembled WGS sequence"/>
</dbReference>
<dbReference type="GO" id="GO:0043190">
    <property type="term" value="C:ATP-binding cassette (ABC) transporter complex"/>
    <property type="evidence" value="ECO:0007669"/>
    <property type="project" value="InterPro"/>
</dbReference>
<evidence type="ECO:0000313" key="2">
    <source>
        <dbReference type="EMBL" id="HJE20406.1"/>
    </source>
</evidence>
<dbReference type="Gene3D" id="3.90.76.10">
    <property type="entry name" value="Dipeptide-binding Protein, Domain 1"/>
    <property type="match status" value="1"/>
</dbReference>
<dbReference type="InterPro" id="IPR030678">
    <property type="entry name" value="Peptide/Ni-bd"/>
</dbReference>
<dbReference type="GO" id="GO:1904680">
    <property type="term" value="F:peptide transmembrane transporter activity"/>
    <property type="evidence" value="ECO:0007669"/>
    <property type="project" value="TreeGrafter"/>
</dbReference>
<accession>A0A921DY69</accession>
<name>A0A921DY69_9STAP</name>
<dbReference type="AlphaFoldDB" id="A0A921DY69"/>
<dbReference type="InterPro" id="IPR039424">
    <property type="entry name" value="SBP_5"/>
</dbReference>
<dbReference type="GO" id="GO:0042597">
    <property type="term" value="C:periplasmic space"/>
    <property type="evidence" value="ECO:0007669"/>
    <property type="project" value="UniProtKB-ARBA"/>
</dbReference>
<dbReference type="EMBL" id="DYYI01000094">
    <property type="protein sequence ID" value="HJE20406.1"/>
    <property type="molecule type" value="Genomic_DNA"/>
</dbReference>
<organism evidence="2 3">
    <name type="scientific">Aliicoccus persicus</name>
    <dbReference type="NCBI Taxonomy" id="930138"/>
    <lineage>
        <taxon>Bacteria</taxon>
        <taxon>Bacillati</taxon>
        <taxon>Bacillota</taxon>
        <taxon>Bacilli</taxon>
        <taxon>Bacillales</taxon>
        <taxon>Staphylococcaceae</taxon>
        <taxon>Aliicoccus</taxon>
    </lineage>
</organism>
<evidence type="ECO:0000313" key="3">
    <source>
        <dbReference type="Proteomes" id="UP000763505"/>
    </source>
</evidence>
<feature type="domain" description="Solute-binding protein family 5" evidence="1">
    <location>
        <begin position="86"/>
        <end position="433"/>
    </location>
</feature>
<reference evidence="2" key="2">
    <citation type="submission" date="2021-09" db="EMBL/GenBank/DDBJ databases">
        <authorList>
            <person name="Gilroy R."/>
        </authorList>
    </citation>
    <scope>NUCLEOTIDE SEQUENCE</scope>
    <source>
        <strain evidence="2">6019</strain>
    </source>
</reference>